<evidence type="ECO:0000313" key="2">
    <source>
        <dbReference type="EMBL" id="JAE23418.1"/>
    </source>
</evidence>
<proteinExistence type="predicted"/>
<feature type="region of interest" description="Disordered" evidence="1">
    <location>
        <begin position="1"/>
        <end position="22"/>
    </location>
</feature>
<organism evidence="2">
    <name type="scientific">Arundo donax</name>
    <name type="common">Giant reed</name>
    <name type="synonym">Donax arundinaceus</name>
    <dbReference type="NCBI Taxonomy" id="35708"/>
    <lineage>
        <taxon>Eukaryota</taxon>
        <taxon>Viridiplantae</taxon>
        <taxon>Streptophyta</taxon>
        <taxon>Embryophyta</taxon>
        <taxon>Tracheophyta</taxon>
        <taxon>Spermatophyta</taxon>
        <taxon>Magnoliopsida</taxon>
        <taxon>Liliopsida</taxon>
        <taxon>Poales</taxon>
        <taxon>Poaceae</taxon>
        <taxon>PACMAD clade</taxon>
        <taxon>Arundinoideae</taxon>
        <taxon>Arundineae</taxon>
        <taxon>Arundo</taxon>
    </lineage>
</organism>
<dbReference type="EMBL" id="GBRH01174478">
    <property type="protein sequence ID" value="JAE23418.1"/>
    <property type="molecule type" value="Transcribed_RNA"/>
</dbReference>
<sequence length="22" mass="2243">MVTLLGTPRQVIPGPDDGAMSS</sequence>
<protein>
    <submittedName>
        <fullName evidence="2">Uncharacterized protein</fullName>
    </submittedName>
</protein>
<reference evidence="2" key="1">
    <citation type="submission" date="2014-09" db="EMBL/GenBank/DDBJ databases">
        <authorList>
            <person name="Magalhaes I.L.F."/>
            <person name="Oliveira U."/>
            <person name="Santos F.R."/>
            <person name="Vidigal T.H.D.A."/>
            <person name="Brescovit A.D."/>
            <person name="Santos A.J."/>
        </authorList>
    </citation>
    <scope>NUCLEOTIDE SEQUENCE</scope>
    <source>
        <tissue evidence="2">Shoot tissue taken approximately 20 cm above the soil surface</tissue>
    </source>
</reference>
<accession>A0A0A9GRU0</accession>
<reference evidence="2" key="2">
    <citation type="journal article" date="2015" name="Data Brief">
        <title>Shoot transcriptome of the giant reed, Arundo donax.</title>
        <authorList>
            <person name="Barrero R.A."/>
            <person name="Guerrero F.D."/>
            <person name="Moolhuijzen P."/>
            <person name="Goolsby J.A."/>
            <person name="Tidwell J."/>
            <person name="Bellgard S.E."/>
            <person name="Bellgard M.I."/>
        </authorList>
    </citation>
    <scope>NUCLEOTIDE SEQUENCE</scope>
    <source>
        <tissue evidence="2">Shoot tissue taken approximately 20 cm above the soil surface</tissue>
    </source>
</reference>
<name>A0A0A9GRU0_ARUDO</name>
<evidence type="ECO:0000256" key="1">
    <source>
        <dbReference type="SAM" id="MobiDB-lite"/>
    </source>
</evidence>
<dbReference type="AlphaFoldDB" id="A0A0A9GRU0"/>